<dbReference type="AlphaFoldDB" id="A0A1Y6L699"/>
<organism evidence="3 4">
    <name type="scientific">Zymoseptoria tritici ST99CH_1A5</name>
    <dbReference type="NCBI Taxonomy" id="1276529"/>
    <lineage>
        <taxon>Eukaryota</taxon>
        <taxon>Fungi</taxon>
        <taxon>Dikarya</taxon>
        <taxon>Ascomycota</taxon>
        <taxon>Pezizomycotina</taxon>
        <taxon>Dothideomycetes</taxon>
        <taxon>Dothideomycetidae</taxon>
        <taxon>Mycosphaerellales</taxon>
        <taxon>Mycosphaerellaceae</taxon>
        <taxon>Zymoseptoria</taxon>
    </lineage>
</organism>
<evidence type="ECO:0000256" key="1">
    <source>
        <dbReference type="ARBA" id="ARBA00022723"/>
    </source>
</evidence>
<dbReference type="Proteomes" id="UP000215453">
    <property type="component" value="Chromosome 1"/>
</dbReference>
<dbReference type="Pfam" id="PF03571">
    <property type="entry name" value="Peptidase_M49"/>
    <property type="match status" value="1"/>
</dbReference>
<sequence>MTLTEDQAVYDKYKNEAFEVQVGLHELLGHGCGKLLQETEPGVYNFDVKSPPKSPLDGKPISSWYKPGETWGTVFGGLGPSMEECRAECVAMSLCPDYGILEIFGFGNGKEDLHGVAGDVLYVCYLQMARAGIAALQFWDPNSRKHGQAHMKARFAILNVFLSAGPEFCKLDYSKDDLSDLVIRLDRTKIESHGRKAVNAFLQKLQIYKATADVKAGTELYEGITTVNEWYAEKLRPEVLRQAKPRKVFVQANTFKDGDDVVLREYEATPEGMIQSFVERGYI</sequence>
<keyword evidence="2" id="KW-0378">Hydrolase</keyword>
<accession>A0A1Y6L699</accession>
<dbReference type="EMBL" id="LT882676">
    <property type="protein sequence ID" value="SMY19986.1"/>
    <property type="molecule type" value="Genomic_DNA"/>
</dbReference>
<dbReference type="PANTHER" id="PTHR23422">
    <property type="entry name" value="DIPEPTIDYL PEPTIDASE III-RELATED"/>
    <property type="match status" value="1"/>
</dbReference>
<reference evidence="3 4" key="1">
    <citation type="submission" date="2016-10" db="EMBL/GenBank/DDBJ databases">
        <authorList>
            <person name="Varghese N."/>
        </authorList>
    </citation>
    <scope>NUCLEOTIDE SEQUENCE [LARGE SCALE GENOMIC DNA]</scope>
</reference>
<dbReference type="GO" id="GO:0046872">
    <property type="term" value="F:metal ion binding"/>
    <property type="evidence" value="ECO:0007669"/>
    <property type="project" value="UniProtKB-KW"/>
</dbReference>
<evidence type="ECO:0000256" key="2">
    <source>
        <dbReference type="ARBA" id="ARBA00022801"/>
    </source>
</evidence>
<dbReference type="GO" id="GO:0008239">
    <property type="term" value="F:dipeptidyl-peptidase activity"/>
    <property type="evidence" value="ECO:0007669"/>
    <property type="project" value="TreeGrafter"/>
</dbReference>
<proteinExistence type="predicted"/>
<gene>
    <name evidence="3" type="ORF">ZT1A5_G1421</name>
</gene>
<evidence type="ECO:0000313" key="3">
    <source>
        <dbReference type="EMBL" id="SMY19986.1"/>
    </source>
</evidence>
<name>A0A1Y6L699_ZYMTR</name>
<evidence type="ECO:0000313" key="4">
    <source>
        <dbReference type="Proteomes" id="UP000215453"/>
    </source>
</evidence>
<keyword evidence="1" id="KW-0479">Metal-binding</keyword>
<dbReference type="GO" id="GO:0005737">
    <property type="term" value="C:cytoplasm"/>
    <property type="evidence" value="ECO:0007669"/>
    <property type="project" value="TreeGrafter"/>
</dbReference>
<dbReference type="InterPro" id="IPR039461">
    <property type="entry name" value="Peptidase_M49"/>
</dbReference>
<protein>
    <submittedName>
        <fullName evidence="3">Uncharacterized protein</fullName>
    </submittedName>
</protein>
<dbReference type="PANTHER" id="PTHR23422:SF11">
    <property type="entry name" value="DIPEPTIDYL PEPTIDASE 3"/>
    <property type="match status" value="1"/>
</dbReference>